<evidence type="ECO:0000313" key="1">
    <source>
        <dbReference type="EMBL" id="RYJ38919.1"/>
    </source>
</evidence>
<evidence type="ECO:0000313" key="2">
    <source>
        <dbReference type="Proteomes" id="UP000290433"/>
    </source>
</evidence>
<organism evidence="1 2">
    <name type="scientific">Flavobacterium anhuiense</name>
    <dbReference type="NCBI Taxonomy" id="459526"/>
    <lineage>
        <taxon>Bacteria</taxon>
        <taxon>Pseudomonadati</taxon>
        <taxon>Bacteroidota</taxon>
        <taxon>Flavobacteriia</taxon>
        <taxon>Flavobacteriales</taxon>
        <taxon>Flavobacteriaceae</taxon>
        <taxon>Flavobacterium</taxon>
    </lineage>
</organism>
<sequence length="297" mass="34413">MGKKIYYSKPLKYFWHHYYGTQKKFTPDFTNDQIFTVLRRNILNAPLGISETPQSRGLIISGLELWRDDYMGELLHIFFLDRELRDFLEKTPLSDIEGIKKFLYQNGQKREILHLYSNEKRETVVYKFALHLPYEADGYAFSLSIEADGSVELYFALGENGGRMSDRFYADVNKKNDAISLTQAKVFRFAINTIAYMKCFPDCVSDGVPQNLLQRNENKLAKNFTFQSSEKIKENQNSPLSKIPHFRQGHFRVLHSDYFANKKGELIFVTETMVKGNAKTVSTSPEIDKFTGNSDKN</sequence>
<proteinExistence type="predicted"/>
<dbReference type="EMBL" id="JUIV01000006">
    <property type="protein sequence ID" value="RYJ38919.1"/>
    <property type="molecule type" value="Genomic_DNA"/>
</dbReference>
<name>A0A444VZB1_9FLAO</name>
<reference evidence="1 2" key="1">
    <citation type="submission" date="2014-12" db="EMBL/GenBank/DDBJ databases">
        <title>Genome sequence of Flavobacterium anhuiense RCM74.</title>
        <authorList>
            <person name="Kim J.F."/>
            <person name="Song J.Y."/>
            <person name="Kwak M.-J."/>
            <person name="Lee S.-W."/>
        </authorList>
    </citation>
    <scope>NUCLEOTIDE SEQUENCE [LARGE SCALE GENOMIC DNA]</scope>
    <source>
        <strain evidence="1 2">RCM74</strain>
    </source>
</reference>
<comment type="caution">
    <text evidence="1">The sequence shown here is derived from an EMBL/GenBank/DDBJ whole genome shotgun (WGS) entry which is preliminary data.</text>
</comment>
<gene>
    <name evidence="1" type="ORF">NU08_2144</name>
</gene>
<dbReference type="OrthoDB" id="1335347at2"/>
<dbReference type="AlphaFoldDB" id="A0A444VZB1"/>
<dbReference type="Proteomes" id="UP000290433">
    <property type="component" value="Unassembled WGS sequence"/>
</dbReference>
<dbReference type="RefSeq" id="WP_129747033.1">
    <property type="nucleotide sequence ID" value="NZ_JUIV01000006.1"/>
</dbReference>
<protein>
    <submittedName>
        <fullName evidence="1">Uncharacterized protein</fullName>
    </submittedName>
</protein>
<accession>A0A444VZB1</accession>